<dbReference type="EMBL" id="BGPR01131632">
    <property type="protein sequence ID" value="GBN47239.1"/>
    <property type="molecule type" value="Genomic_DNA"/>
</dbReference>
<organism evidence="1 5">
    <name type="scientific">Araneus ventricosus</name>
    <name type="common">Orbweaver spider</name>
    <name type="synonym">Epeira ventricosa</name>
    <dbReference type="NCBI Taxonomy" id="182803"/>
    <lineage>
        <taxon>Eukaryota</taxon>
        <taxon>Metazoa</taxon>
        <taxon>Ecdysozoa</taxon>
        <taxon>Arthropoda</taxon>
        <taxon>Chelicerata</taxon>
        <taxon>Arachnida</taxon>
        <taxon>Araneae</taxon>
        <taxon>Araneomorphae</taxon>
        <taxon>Entelegynae</taxon>
        <taxon>Araneoidea</taxon>
        <taxon>Araneidae</taxon>
        <taxon>Araneus</taxon>
    </lineage>
</organism>
<dbReference type="EMBL" id="BGPR01131624">
    <property type="protein sequence ID" value="GBN47219.1"/>
    <property type="molecule type" value="Genomic_DNA"/>
</dbReference>
<accession>A0A4Y2P833</accession>
<evidence type="ECO:0000313" key="3">
    <source>
        <dbReference type="EMBL" id="GBN47219.1"/>
    </source>
</evidence>
<reference evidence="1 5" key="1">
    <citation type="journal article" date="2019" name="Sci. Rep.">
        <title>Orb-weaving spider Araneus ventricosus genome elucidates the spidroin gene catalogue.</title>
        <authorList>
            <person name="Kono N."/>
            <person name="Nakamura H."/>
            <person name="Ohtoshi R."/>
            <person name="Moran D.A.P."/>
            <person name="Shinohara A."/>
            <person name="Yoshida Y."/>
            <person name="Fujiwara M."/>
            <person name="Mori M."/>
            <person name="Tomita M."/>
            <person name="Arakawa K."/>
        </authorList>
    </citation>
    <scope>NUCLEOTIDE SEQUENCE [LARGE SCALE GENOMIC DNA]</scope>
</reference>
<evidence type="ECO:0000313" key="5">
    <source>
        <dbReference type="Proteomes" id="UP000499080"/>
    </source>
</evidence>
<dbReference type="EMBL" id="BGPR01131610">
    <property type="protein sequence ID" value="GBN47189.1"/>
    <property type="molecule type" value="Genomic_DNA"/>
</dbReference>
<dbReference type="Proteomes" id="UP000499080">
    <property type="component" value="Unassembled WGS sequence"/>
</dbReference>
<dbReference type="AlphaFoldDB" id="A0A4Y2P833"/>
<evidence type="ECO:0000313" key="4">
    <source>
        <dbReference type="EMBL" id="GBN47239.1"/>
    </source>
</evidence>
<dbReference type="EMBL" id="BGPR01131617">
    <property type="protein sequence ID" value="GBN47201.1"/>
    <property type="molecule type" value="Genomic_DNA"/>
</dbReference>
<protein>
    <submittedName>
        <fullName evidence="1">Uncharacterized protein</fullName>
    </submittedName>
</protein>
<evidence type="ECO:0000313" key="2">
    <source>
        <dbReference type="EMBL" id="GBN47201.1"/>
    </source>
</evidence>
<proteinExistence type="predicted"/>
<name>A0A4Y2P833_ARAVE</name>
<keyword evidence="5" id="KW-1185">Reference proteome</keyword>
<evidence type="ECO:0000313" key="1">
    <source>
        <dbReference type="EMBL" id="GBN47189.1"/>
    </source>
</evidence>
<sequence length="80" mass="9149">MENAVTTWLNELAAEKYDMGILKLVDRYDKCLNVGACQVTSGQRASCSRDRMRQCDDSLLRSIQRRVNDMSRSDMSAHCM</sequence>
<gene>
    <name evidence="4" type="ORF">AVEN_167507_1</name>
    <name evidence="1" type="ORF">AVEN_237572_1</name>
    <name evidence="2" type="ORF">AVEN_34121_1</name>
    <name evidence="3" type="ORF">AVEN_87329_1</name>
</gene>
<comment type="caution">
    <text evidence="1">The sequence shown here is derived from an EMBL/GenBank/DDBJ whole genome shotgun (WGS) entry which is preliminary data.</text>
</comment>